<sequence length="307" mass="33628">MKALVTGGAGFIGSNLTDALIAQNHEVIVLDNLSTGRRENVHPRARLVEADITNRQHLMPHFAGVDWVFHCAALPRVQLSIEDPVATNDANVNGTLNVLLSAREAKVKRVVYSASSSAYGNAATLPLQETMLPSPMSPYGLQKYVGEHYARLFSLLYGLPTVSLRYFNVYGQRMASSGAYLTVIAVFLQRKARGETLTIYGDGTQTRDFTFVGDVVAANLLAASSDTVGRGEVMNIGAGRNYSVNEIARRIGGVVEYLPPRVEPHDTLADTTIARELLGWEPAVTLEEGIQRTVQWFEQQHEAENQK</sequence>
<evidence type="ECO:0000259" key="2">
    <source>
        <dbReference type="Pfam" id="PF01370"/>
    </source>
</evidence>
<comment type="caution">
    <text evidence="3">The sequence shown here is derived from an EMBL/GenBank/DDBJ whole genome shotgun (WGS) entry which is preliminary data.</text>
</comment>
<evidence type="ECO:0000256" key="1">
    <source>
        <dbReference type="ARBA" id="ARBA00007637"/>
    </source>
</evidence>
<dbReference type="SUPFAM" id="SSF51735">
    <property type="entry name" value="NAD(P)-binding Rossmann-fold domains"/>
    <property type="match status" value="1"/>
</dbReference>
<dbReference type="Gene3D" id="3.40.50.720">
    <property type="entry name" value="NAD(P)-binding Rossmann-like Domain"/>
    <property type="match status" value="1"/>
</dbReference>
<evidence type="ECO:0000313" key="4">
    <source>
        <dbReference type="Proteomes" id="UP000177310"/>
    </source>
</evidence>
<dbReference type="EMBL" id="MHIL01000001">
    <property type="protein sequence ID" value="OGY52528.1"/>
    <property type="molecule type" value="Genomic_DNA"/>
</dbReference>
<dbReference type="PANTHER" id="PTHR43000">
    <property type="entry name" value="DTDP-D-GLUCOSE 4,6-DEHYDRATASE-RELATED"/>
    <property type="match status" value="1"/>
</dbReference>
<gene>
    <name evidence="3" type="ORF">A3J59_04285</name>
</gene>
<evidence type="ECO:0000313" key="3">
    <source>
        <dbReference type="EMBL" id="OGY52528.1"/>
    </source>
</evidence>
<organism evidence="3 4">
    <name type="scientific">Candidatus Buchananbacteria bacterium RIFCSPHIGHO2_02_FULL_56_16</name>
    <dbReference type="NCBI Taxonomy" id="1797542"/>
    <lineage>
        <taxon>Bacteria</taxon>
        <taxon>Candidatus Buchananiibacteriota</taxon>
    </lineage>
</organism>
<comment type="similarity">
    <text evidence="1">Belongs to the NAD(P)-dependent epimerase/dehydratase family.</text>
</comment>
<dbReference type="Proteomes" id="UP000177310">
    <property type="component" value="Unassembled WGS sequence"/>
</dbReference>
<feature type="domain" description="NAD-dependent epimerase/dehydratase" evidence="2">
    <location>
        <begin position="3"/>
        <end position="237"/>
    </location>
</feature>
<dbReference type="Pfam" id="PF01370">
    <property type="entry name" value="Epimerase"/>
    <property type="match status" value="1"/>
</dbReference>
<dbReference type="CDD" id="cd05256">
    <property type="entry name" value="UDP_AE_SDR_e"/>
    <property type="match status" value="1"/>
</dbReference>
<proteinExistence type="inferred from homology"/>
<accession>A0A1G1YJK2</accession>
<dbReference type="InterPro" id="IPR036291">
    <property type="entry name" value="NAD(P)-bd_dom_sf"/>
</dbReference>
<protein>
    <recommendedName>
        <fullName evidence="2">NAD-dependent epimerase/dehydratase domain-containing protein</fullName>
    </recommendedName>
</protein>
<dbReference type="Gene3D" id="3.90.25.10">
    <property type="entry name" value="UDP-galactose 4-epimerase, domain 1"/>
    <property type="match status" value="1"/>
</dbReference>
<reference evidence="3 4" key="1">
    <citation type="journal article" date="2016" name="Nat. Commun.">
        <title>Thousands of microbial genomes shed light on interconnected biogeochemical processes in an aquifer system.</title>
        <authorList>
            <person name="Anantharaman K."/>
            <person name="Brown C.T."/>
            <person name="Hug L.A."/>
            <person name="Sharon I."/>
            <person name="Castelle C.J."/>
            <person name="Probst A.J."/>
            <person name="Thomas B.C."/>
            <person name="Singh A."/>
            <person name="Wilkins M.J."/>
            <person name="Karaoz U."/>
            <person name="Brodie E.L."/>
            <person name="Williams K.H."/>
            <person name="Hubbard S.S."/>
            <person name="Banfield J.F."/>
        </authorList>
    </citation>
    <scope>NUCLEOTIDE SEQUENCE [LARGE SCALE GENOMIC DNA]</scope>
</reference>
<name>A0A1G1YJK2_9BACT</name>
<dbReference type="STRING" id="1797542.A3J59_04285"/>
<dbReference type="AlphaFoldDB" id="A0A1G1YJK2"/>
<dbReference type="InterPro" id="IPR001509">
    <property type="entry name" value="Epimerase_deHydtase"/>
</dbReference>